<reference evidence="7" key="1">
    <citation type="submission" date="2020-09" db="EMBL/GenBank/DDBJ databases">
        <title>Whole genome shotgun sequence of Streptomyces xanthophaeus NBRC 12829.</title>
        <authorList>
            <person name="Komaki H."/>
            <person name="Tamura T."/>
        </authorList>
    </citation>
    <scope>NUCLEOTIDE SEQUENCE</scope>
    <source>
        <strain evidence="7">NBRC 12829</strain>
    </source>
</reference>
<dbReference type="GO" id="GO:0005886">
    <property type="term" value="C:plasma membrane"/>
    <property type="evidence" value="ECO:0007669"/>
    <property type="project" value="UniProtKB-SubCell"/>
</dbReference>
<feature type="transmembrane region" description="Helical" evidence="5">
    <location>
        <begin position="245"/>
        <end position="267"/>
    </location>
</feature>
<feature type="region of interest" description="Disordered" evidence="6">
    <location>
        <begin position="1"/>
        <end position="57"/>
    </location>
</feature>
<dbReference type="PANTHER" id="PTHR43483">
    <property type="entry name" value="MEMBRANE TRANSPORTER PROTEIN HI_0806-RELATED"/>
    <property type="match status" value="1"/>
</dbReference>
<dbReference type="Pfam" id="PF01925">
    <property type="entry name" value="TauE"/>
    <property type="match status" value="1"/>
</dbReference>
<evidence type="ECO:0000256" key="3">
    <source>
        <dbReference type="ARBA" id="ARBA00022989"/>
    </source>
</evidence>
<feature type="transmembrane region" description="Helical" evidence="5">
    <location>
        <begin position="384"/>
        <end position="401"/>
    </location>
</feature>
<feature type="region of interest" description="Disordered" evidence="6">
    <location>
        <begin position="206"/>
        <end position="237"/>
    </location>
</feature>
<gene>
    <name evidence="7" type="ORF">Sxan_26490</name>
</gene>
<keyword evidence="3 5" id="KW-1133">Transmembrane helix</keyword>
<keyword evidence="5" id="KW-1003">Cell membrane</keyword>
<protein>
    <recommendedName>
        <fullName evidence="5">Probable membrane transporter protein</fullName>
    </recommendedName>
</protein>
<feature type="transmembrane region" description="Helical" evidence="5">
    <location>
        <begin position="287"/>
        <end position="305"/>
    </location>
</feature>
<feature type="transmembrane region" description="Helical" evidence="5">
    <location>
        <begin position="421"/>
        <end position="441"/>
    </location>
</feature>
<evidence type="ECO:0000313" key="8">
    <source>
        <dbReference type="Proteomes" id="UP000600026"/>
    </source>
</evidence>
<dbReference type="InterPro" id="IPR002781">
    <property type="entry name" value="TM_pro_TauE-like"/>
</dbReference>
<comment type="caution">
    <text evidence="7">The sequence shown here is derived from an EMBL/GenBank/DDBJ whole genome shotgun (WGS) entry which is preliminary data.</text>
</comment>
<feature type="transmembrane region" description="Helical" evidence="5">
    <location>
        <begin position="344"/>
        <end position="363"/>
    </location>
</feature>
<feature type="compositionally biased region" description="Basic residues" evidence="6">
    <location>
        <begin position="206"/>
        <end position="222"/>
    </location>
</feature>
<organism evidence="7 8">
    <name type="scientific">Streptomyces xanthophaeus</name>
    <dbReference type="NCBI Taxonomy" id="67385"/>
    <lineage>
        <taxon>Bacteria</taxon>
        <taxon>Bacillati</taxon>
        <taxon>Actinomycetota</taxon>
        <taxon>Actinomycetes</taxon>
        <taxon>Kitasatosporales</taxon>
        <taxon>Streptomycetaceae</taxon>
        <taxon>Streptomyces</taxon>
    </lineage>
</organism>
<feature type="transmembrane region" description="Helical" evidence="5">
    <location>
        <begin position="482"/>
        <end position="500"/>
    </location>
</feature>
<sequence length="504" mass="51248">MAGHPGDVGPDAVAEPLPHGPHGTAVRGVGRGGRGQVDGVADDQDAAGCEQSAQPGDQLLRGGQVHEHEAGVDQLEEARSEVVGGDVRLHHRQPGCGIRGEEPYVAVHREDRLDPCLREQAPGHRAGSGAHVQAVPAGARAERPQAGHGRGVVGEGSEVDAFALAARVGPELVLAVAPLARGARAVRRHPCASHAAIVPCPAPVRARARPTRHATVRRRHGNRGAQGTRSTPFTRAPPRVAAMEWGTAAGGLVAGLLIALVTAPVGVSGAVFLLPVQLSVFAVPSPAVTPTNLLYNVVAGPGALLRYRRSGALHGPLVRRLVLGTLPGVVVGAVVRVFAIPGPAVFKVLVAAFLLPLGLWLTARTLLPPRRGVPRTGAPSDRSVTGLALVVGVVGGIYGIGGGSLLGPVLVGRGMPVTQVAPAALASTFATSVVGAATYALLSLTGSGDIAPYWLLGMACGLGGLIGGYLGARLQPRLPEKALRLLLGTLACAVGSLYAVEALS</sequence>
<evidence type="ECO:0000256" key="2">
    <source>
        <dbReference type="ARBA" id="ARBA00022692"/>
    </source>
</evidence>
<dbReference type="AlphaFoldDB" id="A0A919GVM8"/>
<keyword evidence="4 5" id="KW-0472">Membrane</keyword>
<name>A0A919GVM8_9ACTN</name>
<evidence type="ECO:0000256" key="6">
    <source>
        <dbReference type="SAM" id="MobiDB-lite"/>
    </source>
</evidence>
<comment type="subcellular location">
    <subcellularLocation>
        <location evidence="5">Cell membrane</location>
        <topology evidence="5">Multi-pass membrane protein</topology>
    </subcellularLocation>
    <subcellularLocation>
        <location evidence="1">Membrane</location>
        <topology evidence="1">Multi-pass membrane protein</topology>
    </subcellularLocation>
</comment>
<comment type="similarity">
    <text evidence="5">Belongs to the 4-toluene sulfonate uptake permease (TSUP) (TC 2.A.102) family.</text>
</comment>
<accession>A0A919GVM8</accession>
<feature type="transmembrane region" description="Helical" evidence="5">
    <location>
        <begin position="317"/>
        <end position="338"/>
    </location>
</feature>
<feature type="transmembrane region" description="Helical" evidence="5">
    <location>
        <begin position="453"/>
        <end position="470"/>
    </location>
</feature>
<evidence type="ECO:0000313" key="7">
    <source>
        <dbReference type="EMBL" id="GHI85285.1"/>
    </source>
</evidence>
<proteinExistence type="inferred from homology"/>
<dbReference type="EMBL" id="BNEE01000006">
    <property type="protein sequence ID" value="GHI85285.1"/>
    <property type="molecule type" value="Genomic_DNA"/>
</dbReference>
<evidence type="ECO:0000256" key="4">
    <source>
        <dbReference type="ARBA" id="ARBA00023136"/>
    </source>
</evidence>
<keyword evidence="2 5" id="KW-0812">Transmembrane</keyword>
<evidence type="ECO:0000256" key="1">
    <source>
        <dbReference type="ARBA" id="ARBA00004141"/>
    </source>
</evidence>
<keyword evidence="8" id="KW-1185">Reference proteome</keyword>
<dbReference type="Proteomes" id="UP000600026">
    <property type="component" value="Unassembled WGS sequence"/>
</dbReference>
<evidence type="ECO:0000256" key="5">
    <source>
        <dbReference type="RuleBase" id="RU363041"/>
    </source>
</evidence>
<dbReference type="PANTHER" id="PTHR43483:SF3">
    <property type="entry name" value="MEMBRANE TRANSPORTER PROTEIN HI_0806-RELATED"/>
    <property type="match status" value="1"/>
</dbReference>